<dbReference type="Pfam" id="PF04864">
    <property type="entry name" value="Alliinase_C"/>
    <property type="match status" value="1"/>
</dbReference>
<organism evidence="7 8">
    <name type="scientific">Mikania micrantha</name>
    <name type="common">bitter vine</name>
    <dbReference type="NCBI Taxonomy" id="192012"/>
    <lineage>
        <taxon>Eukaryota</taxon>
        <taxon>Viridiplantae</taxon>
        <taxon>Streptophyta</taxon>
        <taxon>Embryophyta</taxon>
        <taxon>Tracheophyta</taxon>
        <taxon>Spermatophyta</taxon>
        <taxon>Magnoliopsida</taxon>
        <taxon>eudicotyledons</taxon>
        <taxon>Gunneridae</taxon>
        <taxon>Pentapetalae</taxon>
        <taxon>asterids</taxon>
        <taxon>campanulids</taxon>
        <taxon>Asterales</taxon>
        <taxon>Asteraceae</taxon>
        <taxon>Asteroideae</taxon>
        <taxon>Heliantheae alliance</taxon>
        <taxon>Eupatorieae</taxon>
        <taxon>Mikania</taxon>
    </lineage>
</organism>
<dbReference type="InterPro" id="IPR006948">
    <property type="entry name" value="Alliinase_C"/>
</dbReference>
<feature type="compositionally biased region" description="Polar residues" evidence="5">
    <location>
        <begin position="15"/>
        <end position="29"/>
    </location>
</feature>
<comment type="caution">
    <text evidence="7">The sequence shown here is derived from an EMBL/GenBank/DDBJ whole genome shotgun (WGS) entry which is preliminary data.</text>
</comment>
<evidence type="ECO:0000256" key="4">
    <source>
        <dbReference type="ARBA" id="ARBA00022898"/>
    </source>
</evidence>
<dbReference type="InterPro" id="IPR037029">
    <property type="entry name" value="Alliinase_N_sf"/>
</dbReference>
<keyword evidence="3" id="KW-0032">Aminotransferase</keyword>
<comment type="similarity">
    <text evidence="2">Belongs to the alliinase family.</text>
</comment>
<keyword evidence="8" id="KW-1185">Reference proteome</keyword>
<keyword evidence="4" id="KW-0663">Pyridoxal phosphate</keyword>
<dbReference type="AlphaFoldDB" id="A0A5N6NQU6"/>
<dbReference type="Gene3D" id="2.10.25.30">
    <property type="entry name" value="EGF-like, alliinase"/>
    <property type="match status" value="1"/>
</dbReference>
<evidence type="ECO:0000313" key="7">
    <source>
        <dbReference type="EMBL" id="KAD4983224.1"/>
    </source>
</evidence>
<proteinExistence type="inferred from homology"/>
<dbReference type="SUPFAM" id="SSF53383">
    <property type="entry name" value="PLP-dependent transferases"/>
    <property type="match status" value="1"/>
</dbReference>
<dbReference type="GO" id="GO:0016846">
    <property type="term" value="F:carbon-sulfur lyase activity"/>
    <property type="evidence" value="ECO:0007669"/>
    <property type="project" value="InterPro"/>
</dbReference>
<feature type="region of interest" description="Disordered" evidence="5">
    <location>
        <begin position="1"/>
        <end position="31"/>
    </location>
</feature>
<dbReference type="OrthoDB" id="2020362at2759"/>
<dbReference type="InterPro" id="IPR050478">
    <property type="entry name" value="Ethylene_sulfur-biosynth"/>
</dbReference>
<evidence type="ECO:0000259" key="6">
    <source>
        <dbReference type="Pfam" id="PF04864"/>
    </source>
</evidence>
<dbReference type="CDD" id="cd00609">
    <property type="entry name" value="AAT_like"/>
    <property type="match status" value="1"/>
</dbReference>
<evidence type="ECO:0000256" key="1">
    <source>
        <dbReference type="ARBA" id="ARBA00001933"/>
    </source>
</evidence>
<feature type="domain" description="Alliinase C-terminal" evidence="6">
    <location>
        <begin position="39"/>
        <end position="397"/>
    </location>
</feature>
<gene>
    <name evidence="7" type="ORF">E3N88_19895</name>
</gene>
<dbReference type="InterPro" id="IPR015424">
    <property type="entry name" value="PyrdxlP-dep_Trfase"/>
</dbReference>
<evidence type="ECO:0000313" key="8">
    <source>
        <dbReference type="Proteomes" id="UP000326396"/>
    </source>
</evidence>
<reference evidence="7 8" key="1">
    <citation type="submission" date="2019-05" db="EMBL/GenBank/DDBJ databases">
        <title>Mikania micrantha, genome provides insights into the molecular mechanism of rapid growth.</title>
        <authorList>
            <person name="Liu B."/>
        </authorList>
    </citation>
    <scope>NUCLEOTIDE SEQUENCE [LARGE SCALE GENOMIC DNA]</scope>
    <source>
        <strain evidence="7">NLD-2019</strain>
        <tissue evidence="7">Leaf</tissue>
    </source>
</reference>
<dbReference type="Gene3D" id="3.90.1150.10">
    <property type="entry name" value="Aspartate Aminotransferase, domain 1"/>
    <property type="match status" value="1"/>
</dbReference>
<evidence type="ECO:0000256" key="3">
    <source>
        <dbReference type="ARBA" id="ARBA00022576"/>
    </source>
</evidence>
<dbReference type="InterPro" id="IPR015421">
    <property type="entry name" value="PyrdxlP-dep_Trfase_major"/>
</dbReference>
<name>A0A5N6NQU6_9ASTR</name>
<evidence type="ECO:0000256" key="2">
    <source>
        <dbReference type="ARBA" id="ARBA00006312"/>
    </source>
</evidence>
<dbReference type="GO" id="GO:0008483">
    <property type="term" value="F:transaminase activity"/>
    <property type="evidence" value="ECO:0007669"/>
    <property type="project" value="UniProtKB-KW"/>
</dbReference>
<dbReference type="PANTHER" id="PTHR43795">
    <property type="entry name" value="BIFUNCTIONAL ASPARTATE AMINOTRANSFERASE AND GLUTAMATE/ASPARTATE-PREPHENATE AMINOTRANSFERASE-RELATED"/>
    <property type="match status" value="1"/>
</dbReference>
<dbReference type="EMBL" id="SZYD01000010">
    <property type="protein sequence ID" value="KAD4983224.1"/>
    <property type="molecule type" value="Genomic_DNA"/>
</dbReference>
<accession>A0A5N6NQU6</accession>
<keyword evidence="3" id="KW-0808">Transferase</keyword>
<dbReference type="Gene3D" id="3.40.640.10">
    <property type="entry name" value="Type I PLP-dependent aspartate aminotransferase-like (Major domain)"/>
    <property type="match status" value="1"/>
</dbReference>
<comment type="cofactor">
    <cofactor evidence="1">
        <name>pyridoxal 5'-phosphate</name>
        <dbReference type="ChEBI" id="CHEBI:597326"/>
    </cofactor>
</comment>
<dbReference type="GO" id="GO:0006520">
    <property type="term" value="P:amino acid metabolic process"/>
    <property type="evidence" value="ECO:0007669"/>
    <property type="project" value="TreeGrafter"/>
</dbReference>
<sequence>MGGTDQARCTRRSPAATNVGNSKENNGGVTRNLPVDAVINLDHGDPTMYESYWRTLGDDECTFVIKGYESLSYFSNPKNPCWFLEPKLEESIKSLHGAVGNAATDGYSIVVGTGSSQLLQAVLYAVTSHDQPNQINVVSAAPYYSSYPEITDLVRSGLYKWAGDAHQFDKNEPYVEFVTSPNNPSGVIRGPVVNGGGGILVHDLAYYWPQYTPITSSLEFDIMLFTASKCTGHAGSRIGWALVKDKEVAKKMTKFMEVITIGVSKESQLRVAKILQVIVDRCKCFGSPEGHNFFEFGKNLLTKRWEILRETVKQNKMFILPKYPLQHCNYTGDVTQAHPAFAWIKCKDGTDCEKLFRNHNILTRGGRKFGSDPGFVRVSMLGREEEFNLFIDRLSMIQIFNKGDGHENENLD</sequence>
<protein>
    <recommendedName>
        <fullName evidence="6">Alliinase C-terminal domain-containing protein</fullName>
    </recommendedName>
</protein>
<dbReference type="PANTHER" id="PTHR43795:SF15">
    <property type="entry name" value="TRYPTOPHAN AMINOTRANSFERASE-RELATED PROTEIN 1"/>
    <property type="match status" value="1"/>
</dbReference>
<evidence type="ECO:0000256" key="5">
    <source>
        <dbReference type="SAM" id="MobiDB-lite"/>
    </source>
</evidence>
<dbReference type="InterPro" id="IPR015422">
    <property type="entry name" value="PyrdxlP-dep_Trfase_small"/>
</dbReference>
<dbReference type="Proteomes" id="UP000326396">
    <property type="component" value="Linkage Group LG18"/>
</dbReference>